<evidence type="ECO:0000256" key="8">
    <source>
        <dbReference type="ARBA" id="ARBA00022741"/>
    </source>
</evidence>
<dbReference type="GO" id="GO:0002161">
    <property type="term" value="F:aminoacyl-tRNA deacylase activity"/>
    <property type="evidence" value="ECO:0007669"/>
    <property type="project" value="InterPro"/>
</dbReference>
<proteinExistence type="inferred from homology"/>
<evidence type="ECO:0000256" key="14">
    <source>
        <dbReference type="ARBA" id="ARBA00048359"/>
    </source>
</evidence>
<dbReference type="NCBIfam" id="TIGR00392">
    <property type="entry name" value="ileS"/>
    <property type="match status" value="1"/>
</dbReference>
<dbReference type="InterPro" id="IPR002301">
    <property type="entry name" value="Ile-tRNA-ligase"/>
</dbReference>
<feature type="domain" description="Aminoacyl-tRNA synthetase class Ia" evidence="16">
    <location>
        <begin position="24"/>
        <end position="691"/>
    </location>
</feature>
<comment type="domain">
    <text evidence="15">IleRS has two distinct active sites: one for aminoacylation and one for editing. The misactivated valine is translocated from the active site to the editing site, which sterically excludes the correctly activated isoleucine. The single editing site contains two valyl binding pockets, one specific for each substrate (Val-AMP or Val-tRNA(Ile)).</text>
</comment>
<feature type="short sequence motif" description="'KMSKS' region" evidence="15">
    <location>
        <begin position="662"/>
        <end position="666"/>
    </location>
</feature>
<feature type="short sequence motif" description="'HIGH' region" evidence="15">
    <location>
        <begin position="54"/>
        <end position="64"/>
    </location>
</feature>
<dbReference type="Pfam" id="PF08264">
    <property type="entry name" value="Anticodon_1"/>
    <property type="match status" value="1"/>
</dbReference>
<comment type="similarity">
    <text evidence="3 15">Belongs to the class-I aminoacyl-tRNA synthetase family. IleS type 2 subfamily.</text>
</comment>
<evidence type="ECO:0000256" key="4">
    <source>
        <dbReference type="ARBA" id="ARBA00011245"/>
    </source>
</evidence>
<reference evidence="18 19" key="1">
    <citation type="submission" date="2019-08" db="EMBL/GenBank/DDBJ databases">
        <title>Deep-cultivation of Planctomycetes and their phenomic and genomic characterization uncovers novel biology.</title>
        <authorList>
            <person name="Wiegand S."/>
            <person name="Jogler M."/>
            <person name="Boedeker C."/>
            <person name="Pinto D."/>
            <person name="Vollmers J."/>
            <person name="Rivas-Marin E."/>
            <person name="Kohn T."/>
            <person name="Peeters S.H."/>
            <person name="Heuer A."/>
            <person name="Rast P."/>
            <person name="Oberbeckmann S."/>
            <person name="Bunk B."/>
            <person name="Jeske O."/>
            <person name="Meyerdierks A."/>
            <person name="Storesund J.E."/>
            <person name="Kallscheuer N."/>
            <person name="Luecker S."/>
            <person name="Lage O.M."/>
            <person name="Pohl T."/>
            <person name="Merkel B.J."/>
            <person name="Hornburger P."/>
            <person name="Mueller R.-W."/>
            <person name="Bruemmer F."/>
            <person name="Labrenz M."/>
            <person name="Spormann A.M."/>
            <person name="Op Den Camp H."/>
            <person name="Overmann J."/>
            <person name="Amann R."/>
            <person name="Jetten M.S.M."/>
            <person name="Mascher T."/>
            <person name="Medema M.H."/>
            <person name="Devos D.P."/>
            <person name="Kaster A.-K."/>
            <person name="Ovreas L."/>
            <person name="Rohde M."/>
            <person name="Galperin M.Y."/>
            <person name="Jogler C."/>
        </authorList>
    </citation>
    <scope>NUCLEOTIDE SEQUENCE [LARGE SCALE GENOMIC DNA]</scope>
    <source>
        <strain evidence="18 19">LF1</strain>
    </source>
</reference>
<comment type="caution">
    <text evidence="18">The sequence shown here is derived from an EMBL/GenBank/DDBJ whole genome shotgun (WGS) entry which is preliminary data.</text>
</comment>
<dbReference type="GO" id="GO:0004822">
    <property type="term" value="F:isoleucine-tRNA ligase activity"/>
    <property type="evidence" value="ECO:0007669"/>
    <property type="project" value="UniProtKB-UniRule"/>
</dbReference>
<dbReference type="InterPro" id="IPR009080">
    <property type="entry name" value="tRNAsynth_Ia_anticodon-bd"/>
</dbReference>
<evidence type="ECO:0000256" key="2">
    <source>
        <dbReference type="ARBA" id="ARBA00004496"/>
    </source>
</evidence>
<accession>A0A5B1CE89</accession>
<comment type="subunit">
    <text evidence="4 15">Monomer.</text>
</comment>
<evidence type="ECO:0000256" key="12">
    <source>
        <dbReference type="ARBA" id="ARBA00023146"/>
    </source>
</evidence>
<dbReference type="SUPFAM" id="SSF47323">
    <property type="entry name" value="Anticodon-binding domain of a subclass of class I aminoacyl-tRNA synthetases"/>
    <property type="match status" value="1"/>
</dbReference>
<dbReference type="InterPro" id="IPR013155">
    <property type="entry name" value="M/V/L/I-tRNA-synth_anticd-bd"/>
</dbReference>
<dbReference type="Pfam" id="PF19302">
    <property type="entry name" value="DUF5915"/>
    <property type="match status" value="1"/>
</dbReference>
<comment type="cofactor">
    <cofactor evidence="1 15">
        <name>Zn(2+)</name>
        <dbReference type="ChEBI" id="CHEBI:29105"/>
    </cofactor>
</comment>
<keyword evidence="10 15" id="KW-0067">ATP-binding</keyword>
<dbReference type="InterPro" id="IPR033709">
    <property type="entry name" value="Anticodon_Ile_ABEc"/>
</dbReference>
<keyword evidence="12 15" id="KW-0030">Aminoacyl-tRNA synthetase</keyword>
<organism evidence="18 19">
    <name type="scientific">Rubripirellula obstinata</name>
    <dbReference type="NCBI Taxonomy" id="406547"/>
    <lineage>
        <taxon>Bacteria</taxon>
        <taxon>Pseudomonadati</taxon>
        <taxon>Planctomycetota</taxon>
        <taxon>Planctomycetia</taxon>
        <taxon>Pirellulales</taxon>
        <taxon>Pirellulaceae</taxon>
        <taxon>Rubripirellula</taxon>
    </lineage>
</organism>
<keyword evidence="9 15" id="KW-0862">Zinc</keyword>
<dbReference type="InterPro" id="IPR014729">
    <property type="entry name" value="Rossmann-like_a/b/a_fold"/>
</dbReference>
<dbReference type="HAMAP" id="MF_02003">
    <property type="entry name" value="Ile_tRNA_synth_type2"/>
    <property type="match status" value="1"/>
</dbReference>
<keyword evidence="19" id="KW-1185">Reference proteome</keyword>
<dbReference type="GO" id="GO:0008270">
    <property type="term" value="F:zinc ion binding"/>
    <property type="evidence" value="ECO:0007669"/>
    <property type="project" value="UniProtKB-UniRule"/>
</dbReference>
<evidence type="ECO:0000256" key="6">
    <source>
        <dbReference type="ARBA" id="ARBA00022598"/>
    </source>
</evidence>
<keyword evidence="7 15" id="KW-0479">Metal-binding</keyword>
<sequence length="1140" mass="129022">MSASVSPLRAPTGSPQFPKLEKEVLEFWEDNGIYQQSLDRRADGPQFVFYEGPPTANGMPHPGHCLTRSIKDVFPRYKTMQGFRCERKAGWDTHGLPVEVEVGKELGIHSKEEIEAYGIEPFIQKCQSSVWRYMQQWQTLTQRLGFWVDLDEAYVTYHQSYVESVWWSLKTLFDRGLLYQGHKIVWWWAQGGTALSAGEVGQGYREVADPSVYVLFPLVDHPGRSLVVWTTTPWTLPSNMYAAVHPTAVEYSVVKDEETGQELVLASALVETIAAKLKRELPVVETVSAESLIGQRYEPPFPDFHQATGDPVGKLVGGETQSKYWRVVAADFVTTESGSGIVHQAPAFGEVDYDVLIDQQKLFVDGDGPELLCAVGPDGKFTDAFAEMKGVWVKDADKPISRKLKENGRLLFLEQYLHDYPFCWRASEDPLIQYPRESWFVRTTEFKDEMLANNAKIGWQPGHIQDGRFGNFLASNVDWALSRERFWGTPLPIWVCQETGQMEAIGCYDELLAKPDVQGTEVWAKAKAENPELVDDLRVHKPYIDAVTYASPFSDGARMQRVTEVIDCWYDSGAMPFAQWGYPHQNADRFLDQFPADFISEALDQTRGWFYSQLAISTMLFGKDSPNPIAAKDGLETPKYDYPHPFRNCIVLGLMLGEDGKKMSKKDKNFREPNEIFDKYGADALRWFFFSKQTPWTAIQYKEQAIKDSIPEFLLRLWNVFSFLTIYAEIDGFDPTTATAADDQLSPSSLASAPGYRDASERSEIDRWILSELNQTIATVTERMDALDNYNACRAITGLVDGLSNWFVRRSRDRFWAKDTDSQDKNDAYWTLYESLLEVTKLVAPFVPFLSETLWKNLTSPFSESVLGSVHLCDYPKPIQDRIDPELSESMHLLREIASMGRAARAEAKLKVRLPLSQVEVVLTDDSRIDWLKQHDDLVKEELNVKTVDYTTEADKYVQYTVVPNFKRLGPKVGKQIPAVKKALAEADGNDLLQAMQRDGKVTLELPGGSVDLDDQDIEVRLQAREGWAAAQGSRCVVVLNTEVTDELRREGIAKDLIRTIQNQRKEIQCEYLDRIEVAVETDMDEVILAIKEHGDQIANETLADTVTLGTLPDVDPIENEYGRVFVRRSSSSPASGGES</sequence>
<evidence type="ECO:0000256" key="7">
    <source>
        <dbReference type="ARBA" id="ARBA00022723"/>
    </source>
</evidence>
<dbReference type="GO" id="GO:0005737">
    <property type="term" value="C:cytoplasm"/>
    <property type="evidence" value="ECO:0007669"/>
    <property type="project" value="UniProtKB-SubCell"/>
</dbReference>
<name>A0A5B1CE89_9BACT</name>
<dbReference type="PANTHER" id="PTHR42780">
    <property type="entry name" value="SOLEUCYL-TRNA SYNTHETASE"/>
    <property type="match status" value="1"/>
</dbReference>
<dbReference type="EMBL" id="VRLW01000001">
    <property type="protein sequence ID" value="KAA1258896.1"/>
    <property type="molecule type" value="Genomic_DNA"/>
</dbReference>
<evidence type="ECO:0000256" key="5">
    <source>
        <dbReference type="ARBA" id="ARBA00022490"/>
    </source>
</evidence>
<gene>
    <name evidence="15 18" type="primary">ileS</name>
    <name evidence="18" type="ORF">LF1_14200</name>
</gene>
<dbReference type="FunFam" id="3.40.50.620:FF:000063">
    <property type="entry name" value="Isoleucine--tRNA ligase"/>
    <property type="match status" value="1"/>
</dbReference>
<feature type="domain" description="Methionyl/Valyl/Leucyl/Isoleucyl-tRNA synthetase anticodon-binding" evidence="17">
    <location>
        <begin position="766"/>
        <end position="917"/>
    </location>
</feature>
<protein>
    <recommendedName>
        <fullName evidence="15">Isoleucine--tRNA ligase</fullName>
        <ecNumber evidence="15">6.1.1.5</ecNumber>
    </recommendedName>
    <alternativeName>
        <fullName evidence="15">Isoleucyl-tRNA synthetase</fullName>
        <shortName evidence="15">IleRS</shortName>
    </alternativeName>
</protein>
<evidence type="ECO:0000259" key="16">
    <source>
        <dbReference type="Pfam" id="PF00133"/>
    </source>
</evidence>
<evidence type="ECO:0000256" key="9">
    <source>
        <dbReference type="ARBA" id="ARBA00022833"/>
    </source>
</evidence>
<evidence type="ECO:0000256" key="10">
    <source>
        <dbReference type="ARBA" id="ARBA00022840"/>
    </source>
</evidence>
<dbReference type="EC" id="6.1.1.5" evidence="15"/>
<dbReference type="Gene3D" id="3.90.740.10">
    <property type="entry name" value="Valyl/Leucyl/Isoleucyl-tRNA synthetase, editing domain"/>
    <property type="match status" value="1"/>
</dbReference>
<feature type="binding site" evidence="15">
    <location>
        <position position="665"/>
    </location>
    <ligand>
        <name>ATP</name>
        <dbReference type="ChEBI" id="CHEBI:30616"/>
    </ligand>
</feature>
<dbReference type="AlphaFoldDB" id="A0A5B1CE89"/>
<dbReference type="PANTHER" id="PTHR42780:SF1">
    <property type="entry name" value="ISOLEUCINE--TRNA LIGASE, CYTOPLASMIC"/>
    <property type="match status" value="1"/>
</dbReference>
<dbReference type="SUPFAM" id="SSF50677">
    <property type="entry name" value="ValRS/IleRS/LeuRS editing domain"/>
    <property type="match status" value="1"/>
</dbReference>
<dbReference type="RefSeq" id="WP_084422734.1">
    <property type="nucleotide sequence ID" value="NZ_LWSK01000065.1"/>
</dbReference>
<dbReference type="GO" id="GO:0005524">
    <property type="term" value="F:ATP binding"/>
    <property type="evidence" value="ECO:0007669"/>
    <property type="project" value="UniProtKB-UniRule"/>
</dbReference>
<dbReference type="GO" id="GO:0000049">
    <property type="term" value="F:tRNA binding"/>
    <property type="evidence" value="ECO:0007669"/>
    <property type="project" value="InterPro"/>
</dbReference>
<dbReference type="SUPFAM" id="SSF52374">
    <property type="entry name" value="Nucleotidylyl transferase"/>
    <property type="match status" value="1"/>
</dbReference>
<evidence type="ECO:0000256" key="1">
    <source>
        <dbReference type="ARBA" id="ARBA00001947"/>
    </source>
</evidence>
<evidence type="ECO:0000259" key="17">
    <source>
        <dbReference type="Pfam" id="PF08264"/>
    </source>
</evidence>
<evidence type="ECO:0000313" key="18">
    <source>
        <dbReference type="EMBL" id="KAA1258896.1"/>
    </source>
</evidence>
<keyword evidence="11 15" id="KW-0648">Protein biosynthesis</keyword>
<dbReference type="OrthoDB" id="9810365at2"/>
<dbReference type="Gene3D" id="1.10.730.10">
    <property type="entry name" value="Isoleucyl-tRNA Synthetase, Domain 1"/>
    <property type="match status" value="1"/>
</dbReference>
<keyword evidence="6 15" id="KW-0436">Ligase</keyword>
<dbReference type="InterPro" id="IPR023586">
    <property type="entry name" value="Ile-tRNA-ligase_type2"/>
</dbReference>
<dbReference type="Gene3D" id="3.40.50.620">
    <property type="entry name" value="HUPs"/>
    <property type="match status" value="2"/>
</dbReference>
<evidence type="ECO:0000256" key="11">
    <source>
        <dbReference type="ARBA" id="ARBA00022917"/>
    </source>
</evidence>
<dbReference type="InterPro" id="IPR009008">
    <property type="entry name" value="Val/Leu/Ile-tRNA-synth_edit"/>
</dbReference>
<comment type="subcellular location">
    <subcellularLocation>
        <location evidence="2 15">Cytoplasm</location>
    </subcellularLocation>
</comment>
<dbReference type="InterPro" id="IPR002300">
    <property type="entry name" value="aa-tRNA-synth_Ia"/>
</dbReference>
<keyword evidence="8 15" id="KW-0547">Nucleotide-binding</keyword>
<dbReference type="CDD" id="cd07961">
    <property type="entry name" value="Anticodon_Ia_Ile_ABEc"/>
    <property type="match status" value="1"/>
</dbReference>
<dbReference type="Proteomes" id="UP000322699">
    <property type="component" value="Unassembled WGS sequence"/>
</dbReference>
<evidence type="ECO:0000256" key="3">
    <source>
        <dbReference type="ARBA" id="ARBA00007078"/>
    </source>
</evidence>
<evidence type="ECO:0000256" key="13">
    <source>
        <dbReference type="ARBA" id="ARBA00025217"/>
    </source>
</evidence>
<keyword evidence="5 15" id="KW-0963">Cytoplasm</keyword>
<dbReference type="Pfam" id="PF00133">
    <property type="entry name" value="tRNA-synt_1"/>
    <property type="match status" value="1"/>
</dbReference>
<evidence type="ECO:0000256" key="15">
    <source>
        <dbReference type="HAMAP-Rule" id="MF_02003"/>
    </source>
</evidence>
<comment type="function">
    <text evidence="13 15">Catalyzes the attachment of isoleucine to tRNA(Ile). As IleRS can inadvertently accommodate and process structurally similar amino acids such as valine, to avoid such errors it has two additional distinct tRNA(Ile)-dependent editing activities. One activity is designated as 'pretransfer' editing and involves the hydrolysis of activated Val-AMP. The other activity is designated 'posttransfer' editing and involves deacylation of mischarged Val-tRNA(Ile).</text>
</comment>
<dbReference type="GO" id="GO:0006428">
    <property type="term" value="P:isoleucyl-tRNA aminoacylation"/>
    <property type="evidence" value="ECO:0007669"/>
    <property type="project" value="UniProtKB-UniRule"/>
</dbReference>
<evidence type="ECO:0000313" key="19">
    <source>
        <dbReference type="Proteomes" id="UP000322699"/>
    </source>
</evidence>
<dbReference type="PRINTS" id="PR00984">
    <property type="entry name" value="TRNASYNTHILE"/>
</dbReference>
<comment type="catalytic activity">
    <reaction evidence="14 15">
        <text>tRNA(Ile) + L-isoleucine + ATP = L-isoleucyl-tRNA(Ile) + AMP + diphosphate</text>
        <dbReference type="Rhea" id="RHEA:11060"/>
        <dbReference type="Rhea" id="RHEA-COMP:9666"/>
        <dbReference type="Rhea" id="RHEA-COMP:9695"/>
        <dbReference type="ChEBI" id="CHEBI:30616"/>
        <dbReference type="ChEBI" id="CHEBI:33019"/>
        <dbReference type="ChEBI" id="CHEBI:58045"/>
        <dbReference type="ChEBI" id="CHEBI:78442"/>
        <dbReference type="ChEBI" id="CHEBI:78528"/>
        <dbReference type="ChEBI" id="CHEBI:456215"/>
        <dbReference type="EC" id="6.1.1.5"/>
    </reaction>
</comment>